<dbReference type="InterPro" id="IPR000808">
    <property type="entry name" value="Mrp-like_CS"/>
</dbReference>
<dbReference type="PROSITE" id="PS01215">
    <property type="entry name" value="MRP"/>
    <property type="match status" value="1"/>
</dbReference>
<evidence type="ECO:0000256" key="4">
    <source>
        <dbReference type="ARBA" id="ARBA00023004"/>
    </source>
</evidence>
<dbReference type="PANTHER" id="PTHR42961:SF2">
    <property type="entry name" value="IRON-SULFUR PROTEIN NUBPL"/>
    <property type="match status" value="1"/>
</dbReference>
<keyword evidence="8" id="KW-1185">Reference proteome</keyword>
<dbReference type="InterPro" id="IPR033756">
    <property type="entry name" value="YlxH/NBP35"/>
</dbReference>
<sequence length="270" mass="29607">MAGVNNINLVIEKANDRLKNVKKTIVVMSGKGGVGKSTVAVNLAVSLALEGRKVGLLDVDLHGPDVARMLGGREEYPYQVGEEVMPPEVNGIKFISMSHFLKDQSNPVVWRGPLKTGAIMQFVSDISWGELDYLVVDCPPGTGDESLTIFQNFKNIQGAVIVTTPSDVSQDDVEKAINFVKMMKHETLGLVENMSYFVCDECKKKHYIFGKGGAKKLAEKYNLEVLQEIPLNASLRENMDNGKPAAYFGTPEMVAPFTQLAKKIIAKSEI</sequence>
<dbReference type="FunFam" id="3.40.50.300:FF:001119">
    <property type="entry name" value="Iron-sulfur cluster carrier protein"/>
    <property type="match status" value="1"/>
</dbReference>
<dbReference type="Gene3D" id="3.40.50.300">
    <property type="entry name" value="P-loop containing nucleotide triphosphate hydrolases"/>
    <property type="match status" value="1"/>
</dbReference>
<dbReference type="SUPFAM" id="SSF52540">
    <property type="entry name" value="P-loop containing nucleoside triphosphate hydrolases"/>
    <property type="match status" value="1"/>
</dbReference>
<dbReference type="InParanoid" id="A0A7G1G508"/>
<dbReference type="GO" id="GO:0016226">
    <property type="term" value="P:iron-sulfur cluster assembly"/>
    <property type="evidence" value="ECO:0007669"/>
    <property type="project" value="InterPro"/>
</dbReference>
<comment type="function">
    <text evidence="6">Binds and transfers iron-sulfur (Fe-S) clusters to target apoproteins. Can hydrolyze ATP.</text>
</comment>
<dbReference type="CDD" id="cd02037">
    <property type="entry name" value="Mrp_NBP35"/>
    <property type="match status" value="1"/>
</dbReference>
<evidence type="ECO:0000256" key="1">
    <source>
        <dbReference type="ARBA" id="ARBA00022723"/>
    </source>
</evidence>
<evidence type="ECO:0000313" key="7">
    <source>
        <dbReference type="EMBL" id="BBE29873.1"/>
    </source>
</evidence>
<evidence type="ECO:0000256" key="5">
    <source>
        <dbReference type="ARBA" id="ARBA00023014"/>
    </source>
</evidence>
<dbReference type="FunCoup" id="A0A7G1G508">
    <property type="interactions" value="307"/>
</dbReference>
<protein>
    <recommendedName>
        <fullName evidence="6">Iron-sulfur cluster carrier protein</fullName>
    </recommendedName>
</protein>
<dbReference type="PANTHER" id="PTHR42961">
    <property type="entry name" value="IRON-SULFUR PROTEIN NUBPL"/>
    <property type="match status" value="1"/>
</dbReference>
<comment type="subunit">
    <text evidence="6">Homodimer.</text>
</comment>
<reference evidence="7 8" key="1">
    <citation type="submission" date="2018-06" db="EMBL/GenBank/DDBJ databases">
        <title>Genome sequencing of Oceanotoga sp. sy52.</title>
        <authorList>
            <person name="Mori K."/>
        </authorList>
    </citation>
    <scope>NUCLEOTIDE SEQUENCE [LARGE SCALE GENOMIC DNA]</scope>
    <source>
        <strain evidence="8">sy52</strain>
    </source>
</reference>
<keyword evidence="5 6" id="KW-0411">Iron-sulfur</keyword>
<accession>A0A7G1G508</accession>
<dbReference type="EMBL" id="AP018712">
    <property type="protein sequence ID" value="BBE29873.1"/>
    <property type="molecule type" value="Genomic_DNA"/>
</dbReference>
<name>A0A7G1G508_9BACT</name>
<dbReference type="KEGG" id="ocy:OSSY52_00140"/>
<dbReference type="InterPro" id="IPR027417">
    <property type="entry name" value="P-loop_NTPase"/>
</dbReference>
<dbReference type="GO" id="GO:0051539">
    <property type="term" value="F:4 iron, 4 sulfur cluster binding"/>
    <property type="evidence" value="ECO:0007669"/>
    <property type="project" value="TreeGrafter"/>
</dbReference>
<organism evidence="7 8">
    <name type="scientific">Tepiditoga spiralis</name>
    <dbReference type="NCBI Taxonomy" id="2108365"/>
    <lineage>
        <taxon>Bacteria</taxon>
        <taxon>Thermotogati</taxon>
        <taxon>Thermotogota</taxon>
        <taxon>Thermotogae</taxon>
        <taxon>Petrotogales</taxon>
        <taxon>Petrotogaceae</taxon>
        <taxon>Tepiditoga</taxon>
    </lineage>
</organism>
<evidence type="ECO:0000313" key="8">
    <source>
        <dbReference type="Proteomes" id="UP000516361"/>
    </source>
</evidence>
<dbReference type="GO" id="GO:0046872">
    <property type="term" value="F:metal ion binding"/>
    <property type="evidence" value="ECO:0007669"/>
    <property type="project" value="UniProtKB-KW"/>
</dbReference>
<dbReference type="Pfam" id="PF10609">
    <property type="entry name" value="ParA"/>
    <property type="match status" value="1"/>
</dbReference>
<gene>
    <name evidence="7" type="ORF">OSSY52_00140</name>
</gene>
<evidence type="ECO:0000256" key="6">
    <source>
        <dbReference type="HAMAP-Rule" id="MF_02040"/>
    </source>
</evidence>
<dbReference type="GO" id="GO:0140663">
    <property type="term" value="F:ATP-dependent FeS chaperone activity"/>
    <property type="evidence" value="ECO:0007669"/>
    <property type="project" value="InterPro"/>
</dbReference>
<dbReference type="AlphaFoldDB" id="A0A7G1G508"/>
<comment type="similarity">
    <text evidence="6">Belongs to the Mrp/NBP35 ATP-binding proteins family.</text>
</comment>
<feature type="binding site" evidence="6">
    <location>
        <begin position="30"/>
        <end position="37"/>
    </location>
    <ligand>
        <name>ATP</name>
        <dbReference type="ChEBI" id="CHEBI:30616"/>
    </ligand>
</feature>
<dbReference type="GO" id="GO:0016887">
    <property type="term" value="F:ATP hydrolysis activity"/>
    <property type="evidence" value="ECO:0007669"/>
    <property type="project" value="UniProtKB-UniRule"/>
</dbReference>
<dbReference type="InterPro" id="IPR019591">
    <property type="entry name" value="Mrp/NBP35_ATP-bd"/>
</dbReference>
<dbReference type="InterPro" id="IPR044304">
    <property type="entry name" value="NUBPL-like"/>
</dbReference>
<keyword evidence="4 6" id="KW-0408">Iron</keyword>
<keyword evidence="3 6" id="KW-0067">ATP-binding</keyword>
<dbReference type="RefSeq" id="WP_190615023.1">
    <property type="nucleotide sequence ID" value="NZ_AP018712.1"/>
</dbReference>
<keyword evidence="1 6" id="KW-0479">Metal-binding</keyword>
<evidence type="ECO:0000256" key="2">
    <source>
        <dbReference type="ARBA" id="ARBA00022741"/>
    </source>
</evidence>
<dbReference type="GO" id="GO:0005524">
    <property type="term" value="F:ATP binding"/>
    <property type="evidence" value="ECO:0007669"/>
    <property type="project" value="UniProtKB-UniRule"/>
</dbReference>
<evidence type="ECO:0000256" key="3">
    <source>
        <dbReference type="ARBA" id="ARBA00022840"/>
    </source>
</evidence>
<keyword evidence="2 6" id="KW-0547">Nucleotide-binding</keyword>
<keyword evidence="6" id="KW-0378">Hydrolase</keyword>
<proteinExistence type="inferred from homology"/>
<dbReference type="HAMAP" id="MF_02040">
    <property type="entry name" value="Mrp_NBP35"/>
    <property type="match status" value="1"/>
</dbReference>
<dbReference type="Proteomes" id="UP000516361">
    <property type="component" value="Chromosome"/>
</dbReference>